<dbReference type="eggNOG" id="COG3230">
    <property type="taxonomic scope" value="Bacteria"/>
</dbReference>
<dbReference type="AlphaFoldDB" id="A0A198UEJ5"/>
<organism evidence="1 2">
    <name type="scientific">Moraxella catarrhalis</name>
    <name type="common">Branhamella catarrhalis</name>
    <dbReference type="NCBI Taxonomy" id="480"/>
    <lineage>
        <taxon>Bacteria</taxon>
        <taxon>Pseudomonadati</taxon>
        <taxon>Pseudomonadota</taxon>
        <taxon>Gammaproteobacteria</taxon>
        <taxon>Moraxellales</taxon>
        <taxon>Moraxellaceae</taxon>
        <taxon>Moraxella</taxon>
    </lineage>
</organism>
<dbReference type="GO" id="GO:0006788">
    <property type="term" value="P:heme oxidation"/>
    <property type="evidence" value="ECO:0007669"/>
    <property type="project" value="InterPro"/>
</dbReference>
<accession>A0A198UEJ5</accession>
<dbReference type="SUPFAM" id="SSF48613">
    <property type="entry name" value="Heme oxygenase-like"/>
    <property type="match status" value="1"/>
</dbReference>
<dbReference type="Pfam" id="PF01126">
    <property type="entry name" value="Heme_oxygenase"/>
    <property type="match status" value="1"/>
</dbReference>
<dbReference type="PATRIC" id="fig|480.237.peg.142"/>
<dbReference type="EMBL" id="LXHC01000028">
    <property type="protein sequence ID" value="OAU94789.1"/>
    <property type="molecule type" value="Genomic_DNA"/>
</dbReference>
<dbReference type="Proteomes" id="UP000078228">
    <property type="component" value="Unassembled WGS sequence"/>
</dbReference>
<proteinExistence type="predicted"/>
<name>A0A198UEJ5_MORCA</name>
<comment type="caution">
    <text evidence="1">The sequence shown here is derived from an EMBL/GenBank/DDBJ whole genome shotgun (WGS) entry which is preliminary data.</text>
</comment>
<evidence type="ECO:0000313" key="1">
    <source>
        <dbReference type="EMBL" id="OAU94789.1"/>
    </source>
</evidence>
<reference evidence="1 2" key="1">
    <citation type="journal article" date="2016" name="Genome Biol. Evol.">
        <title>Comparative Genomic Analyses of the Moraxella catarrhalis Serosensitive and Seroresistant Lineages Demonstrate Their Independent Evolution.</title>
        <authorList>
            <person name="Earl J.P."/>
            <person name="de Vries S.P."/>
            <person name="Ahmed A."/>
            <person name="Powell E."/>
            <person name="Schultz M.P."/>
            <person name="Hermans P.W."/>
            <person name="Hill D.J."/>
            <person name="Zhou Z."/>
            <person name="Constantinidou C.I."/>
            <person name="Hu F.Z."/>
            <person name="Bootsma H.J."/>
            <person name="Ehrlich G.D."/>
        </authorList>
    </citation>
    <scope>NUCLEOTIDE SEQUENCE [LARGE SCALE GENOMIC DNA]</scope>
    <source>
        <strain evidence="1 2">Z7542</strain>
    </source>
</reference>
<gene>
    <name evidence="1" type="ORF">AO384_2146</name>
</gene>
<sequence length="195" mass="21895">MTQPTFTERLKEDTCNIHDSVDEMVMSVRPFDSVENYIKFLNLQSVFHKIVDPIYKDPALNQSIENLASMARYDAVLNDLKDLEQQPNTFEAELPAPTGAKAIGWLYCAEGSNIGAAFLFKDTKEKLGFDENFGASHLDAHPDGRGKHWKAFRESLNQLNLSKDEQDTAIQGAIEAFEFYKVALKQIFGEATPSA</sequence>
<dbReference type="RefSeq" id="WP_064611443.1">
    <property type="nucleotide sequence ID" value="NZ_LXHB01000094.1"/>
</dbReference>
<evidence type="ECO:0000313" key="2">
    <source>
        <dbReference type="Proteomes" id="UP000078228"/>
    </source>
</evidence>
<dbReference type="OrthoDB" id="9149607at2"/>
<dbReference type="Gene3D" id="1.20.910.10">
    <property type="entry name" value="Heme oxygenase-like"/>
    <property type="match status" value="1"/>
</dbReference>
<keyword evidence="2" id="KW-1185">Reference proteome</keyword>
<dbReference type="InterPro" id="IPR016084">
    <property type="entry name" value="Haem_Oase-like_multi-hlx"/>
</dbReference>
<protein>
    <submittedName>
        <fullName evidence="1">Heme oxygenase HemO, associated with heme uptake</fullName>
    </submittedName>
</protein>
<dbReference type="InterPro" id="IPR016053">
    <property type="entry name" value="Haem_Oase-like"/>
</dbReference>
<dbReference type="GO" id="GO:0004392">
    <property type="term" value="F:heme oxygenase (decyclizing) activity"/>
    <property type="evidence" value="ECO:0007669"/>
    <property type="project" value="InterPro"/>
</dbReference>